<sequence>MGDEKDTWKVKTLDEILQEKKRRRELEERTEPKSQKNCVPCPGPQTDDREAKRNTPEEGELRDKKMEITIRNSPYIREDSTEDRGEEDESLAIKPPQQMARKDKSHHRKEEKRKDKRRHRSHSAEGVAAAGKHVRPKDRESERRKRQWEEQDKARRDWERQKRREQARAQSRRERAPDRIPPSSPDYRDRLEQVERQRERDRKLREQQQKEQREQKERERRAEERRKEREARREGQGSHTRICAHV</sequence>
<gene>
    <name evidence="2" type="primary">LOC109908075</name>
</gene>
<dbReference type="AlphaFoldDB" id="A0A8C7H9F7"/>
<feature type="compositionally biased region" description="Basic and acidic residues" evidence="1">
    <location>
        <begin position="46"/>
        <end position="68"/>
    </location>
</feature>
<dbReference type="Proteomes" id="UP000694557">
    <property type="component" value="Unassembled WGS sequence"/>
</dbReference>
<keyword evidence="3" id="KW-1185">Reference proteome</keyword>
<feature type="compositionally biased region" description="Basic and acidic residues" evidence="1">
    <location>
        <begin position="186"/>
        <end position="236"/>
    </location>
</feature>
<feature type="compositionally biased region" description="Basic and acidic residues" evidence="1">
    <location>
        <begin position="137"/>
        <end position="178"/>
    </location>
</feature>
<feature type="compositionally biased region" description="Basic and acidic residues" evidence="1">
    <location>
        <begin position="23"/>
        <end position="34"/>
    </location>
</feature>
<feature type="region of interest" description="Disordered" evidence="1">
    <location>
        <begin position="23"/>
        <end position="246"/>
    </location>
</feature>
<dbReference type="GeneTree" id="ENSGT00940000158459"/>
<evidence type="ECO:0000313" key="3">
    <source>
        <dbReference type="Proteomes" id="UP000694557"/>
    </source>
</evidence>
<evidence type="ECO:0000313" key="2">
    <source>
        <dbReference type="Ensembl" id="ENSOKIP00005054163.1"/>
    </source>
</evidence>
<organism evidence="2 3">
    <name type="scientific">Oncorhynchus kisutch</name>
    <name type="common">Coho salmon</name>
    <name type="synonym">Salmo kisutch</name>
    <dbReference type="NCBI Taxonomy" id="8019"/>
    <lineage>
        <taxon>Eukaryota</taxon>
        <taxon>Metazoa</taxon>
        <taxon>Chordata</taxon>
        <taxon>Craniata</taxon>
        <taxon>Vertebrata</taxon>
        <taxon>Euteleostomi</taxon>
        <taxon>Actinopterygii</taxon>
        <taxon>Neopterygii</taxon>
        <taxon>Teleostei</taxon>
        <taxon>Protacanthopterygii</taxon>
        <taxon>Salmoniformes</taxon>
        <taxon>Salmonidae</taxon>
        <taxon>Salmoninae</taxon>
        <taxon>Oncorhynchus</taxon>
    </lineage>
</organism>
<dbReference type="Ensembl" id="ENSOKIT00005057431.1">
    <property type="protein sequence ID" value="ENSOKIP00005054163.1"/>
    <property type="gene ID" value="ENSOKIG00005023074.1"/>
</dbReference>
<protein>
    <submittedName>
        <fullName evidence="2">Cyclin dependent kinase 11B</fullName>
    </submittedName>
</protein>
<name>A0A8C7H9F7_ONCKI</name>
<proteinExistence type="predicted"/>
<evidence type="ECO:0000256" key="1">
    <source>
        <dbReference type="SAM" id="MobiDB-lite"/>
    </source>
</evidence>
<reference evidence="2" key="1">
    <citation type="submission" date="2025-08" db="UniProtKB">
        <authorList>
            <consortium name="Ensembl"/>
        </authorList>
    </citation>
    <scope>IDENTIFICATION</scope>
</reference>
<accession>A0A8C7H9F7</accession>
<reference evidence="2" key="2">
    <citation type="submission" date="2025-09" db="UniProtKB">
        <authorList>
            <consortium name="Ensembl"/>
        </authorList>
    </citation>
    <scope>IDENTIFICATION</scope>
</reference>
<feature type="compositionally biased region" description="Basic residues" evidence="1">
    <location>
        <begin position="103"/>
        <end position="121"/>
    </location>
</feature>